<sequence>MDLTKKITQNRVARTLEALSDCYLITTDPRDASTMARHPVVCTKNRERVGIRHRDANSKFAKWISQFTLGLELDERFPAAMNGRVMYVVPFSLGPIGSMNSLNCIQLTDSAYVALMTSVCARYCRRNPSVTTSSFSHFVFFIRTLFRVSASVWDSIGNKQFIRCIHSVGIRRPAYCRLTNNVSLLQLLAVSASYINFSMWPCAPDRRFLALHANNREVWSYGTGSEDAILCKNEVALRLASITAKQEGWLAERMAIIAVTAPDKVEHFIGLAGPDGCGKSCLTFLQTTTPEWKIKVIGNEVAWIRLGDDGRLYASSPLNGFFFHINGFNPTKSSMGKEFLSKDAIFTNVGYTSQGYPCWSSCDMHSVPGEVTYDWRGEPWNNNSEGTIEHPQASVAIRCNKCPALHSQWESDKGVALSAIIFCTRRHTGIPLVFEALTWKQGVFQAATIRTDSPKSAQEGELTFDPMGMAAFLGYSFGDYLKHWLSFDKPKTKLPKLFFVNLFQRGSNNEYLWPGFRDNIRILAWIIRRITSGPEDGVVKSYVGLVPKEESINLTDANGISQRHMDPKEYRIATKIYVHGYGAIPVIKGDPKILPIKAQMFVAEKARLLRPRAIYICDGSSLERDYMLRILKQRGVAQELPALTNCCLISTDPRDASAIPIDPIITSESREQTETRQFGSKSLFAKWTSSFIMDVELDERFPAAMAGRTMYVVPFSLGPIGGRHSINGIQLTDSNYVALMTSICTRVSAAVWDCIEDKRFVRCIHSVGVQRPITYKLINNWPCVPELALLAMLPEKQEVWSYGTASESAVLCKNEVSLRLASVIAKKEGWLAEHMAIIAVTAPDKAEYFFGIAGSSASGKTSMAFLQPTIPGWKVEVIGEQVAWIRVGADGRLYASNPHSGFFLHISAFSQTKAVASKGFAKNAIYVNVGRTSQGKPCWGSSNVQGSSSELVNDWRGDPWNTNSGRPIEHVNAAVAVRYEDCSTTIHSQWESVKGVPLSAIIFCSRRSWGIPLIFEAFSWQHGVFQASTVRTDPADFAHAEACEEPIFDPMGMARFLGYCLRDYIEHWLSFNKPTNNLPKIFFVNLFLRGCNNEFEWPGFGDNIRIFEWIIQRVAEKTKDSALSTAIGLIPQQEAFNLQGLNVKWKELTTIPKIFWQNEVKAVRKIYDTILGANIPKVLVEEFKQLEKRLSRA</sequence>
<dbReference type="AlphaFoldDB" id="A0A183UQN0"/>
<accession>A0A183UQN0</accession>
<dbReference type="GO" id="GO:0030145">
    <property type="term" value="F:manganese ion binding"/>
    <property type="evidence" value="ECO:0007669"/>
    <property type="project" value="TreeGrafter"/>
</dbReference>
<dbReference type="GO" id="GO:0033993">
    <property type="term" value="P:response to lipid"/>
    <property type="evidence" value="ECO:0007669"/>
    <property type="project" value="TreeGrafter"/>
</dbReference>
<dbReference type="GO" id="GO:0004613">
    <property type="term" value="F:phosphoenolpyruvate carboxykinase (GTP) activity"/>
    <property type="evidence" value="ECO:0007669"/>
    <property type="project" value="UniProtKB-EC"/>
</dbReference>
<evidence type="ECO:0000256" key="2">
    <source>
        <dbReference type="ARBA" id="ARBA00005796"/>
    </source>
</evidence>
<feature type="domain" description="Phosphoenolpyruvate carboxykinase GTP-utilising N-terminal" evidence="11">
    <location>
        <begin position="601"/>
        <end position="826"/>
    </location>
</feature>
<dbReference type="Proteomes" id="UP000050794">
    <property type="component" value="Unassembled WGS sequence"/>
</dbReference>
<reference evidence="12 13" key="2">
    <citation type="submission" date="2018-11" db="EMBL/GenBank/DDBJ databases">
        <authorList>
            <consortium name="Pathogen Informatics"/>
        </authorList>
    </citation>
    <scope>NUCLEOTIDE SEQUENCE [LARGE SCALE GENOMIC DNA]</scope>
</reference>
<feature type="domain" description="Phosphoenolpyruvate carboxykinase C-terminal P-loop" evidence="10">
    <location>
        <begin position="249"/>
        <end position="562"/>
    </location>
</feature>
<dbReference type="EC" id="4.1.1.32" evidence="3"/>
<organism evidence="13 14">
    <name type="scientific">Toxocara canis</name>
    <name type="common">Canine roundworm</name>
    <dbReference type="NCBI Taxonomy" id="6265"/>
    <lineage>
        <taxon>Eukaryota</taxon>
        <taxon>Metazoa</taxon>
        <taxon>Ecdysozoa</taxon>
        <taxon>Nematoda</taxon>
        <taxon>Chromadorea</taxon>
        <taxon>Rhabditida</taxon>
        <taxon>Spirurina</taxon>
        <taxon>Ascaridomorpha</taxon>
        <taxon>Ascaridoidea</taxon>
        <taxon>Toxocaridae</taxon>
        <taxon>Toxocara</taxon>
    </lineage>
</organism>
<feature type="domain" description="Phosphoenolpyruvate carboxykinase GTP-utilising N-terminal" evidence="11">
    <location>
        <begin position="3"/>
        <end position="132"/>
    </location>
</feature>
<keyword evidence="6" id="KW-0210">Decarboxylase</keyword>
<keyword evidence="13" id="KW-1185">Reference proteome</keyword>
<dbReference type="GO" id="GO:0005525">
    <property type="term" value="F:GTP binding"/>
    <property type="evidence" value="ECO:0007669"/>
    <property type="project" value="UniProtKB-KW"/>
</dbReference>
<dbReference type="Gene3D" id="2.170.8.10">
    <property type="entry name" value="Phosphoenolpyruvate Carboxykinase, domain 2"/>
    <property type="match status" value="1"/>
</dbReference>
<evidence type="ECO:0000256" key="9">
    <source>
        <dbReference type="ARBA" id="ARBA00023239"/>
    </source>
</evidence>
<dbReference type="GO" id="GO:0006107">
    <property type="term" value="P:oxaloacetate metabolic process"/>
    <property type="evidence" value="ECO:0007669"/>
    <property type="project" value="TreeGrafter"/>
</dbReference>
<protein>
    <recommendedName>
        <fullName evidence="3">phosphoenolpyruvate carboxykinase (GTP)</fullName>
        <ecNumber evidence="3">4.1.1.32</ecNumber>
    </recommendedName>
</protein>
<evidence type="ECO:0000313" key="12">
    <source>
        <dbReference type="EMBL" id="VDM42121.1"/>
    </source>
</evidence>
<evidence type="ECO:0000313" key="13">
    <source>
        <dbReference type="Proteomes" id="UP000050794"/>
    </source>
</evidence>
<gene>
    <name evidence="12" type="ORF">TCNE_LOCUS10800</name>
</gene>
<dbReference type="SUPFAM" id="SSF68923">
    <property type="entry name" value="PEP carboxykinase N-terminal domain"/>
    <property type="match status" value="2"/>
</dbReference>
<name>A0A183UQN0_TOXCA</name>
<reference evidence="14" key="1">
    <citation type="submission" date="2016-06" db="UniProtKB">
        <authorList>
            <consortium name="WormBaseParasite"/>
        </authorList>
    </citation>
    <scope>IDENTIFICATION</scope>
</reference>
<dbReference type="EMBL" id="UYWY01020622">
    <property type="protein sequence ID" value="VDM42121.1"/>
    <property type="molecule type" value="Genomic_DNA"/>
</dbReference>
<dbReference type="Gene3D" id="3.40.449.10">
    <property type="entry name" value="Phosphoenolpyruvate Carboxykinase, domain 1"/>
    <property type="match status" value="3"/>
</dbReference>
<dbReference type="InterPro" id="IPR035078">
    <property type="entry name" value="PEP_carboxykinase_GTP_N"/>
</dbReference>
<evidence type="ECO:0000259" key="10">
    <source>
        <dbReference type="Pfam" id="PF00821"/>
    </source>
</evidence>
<dbReference type="PANTHER" id="PTHR11561:SF16">
    <property type="entry name" value="PHOSPHOENOLPYRUVATE CARBOXYKINASE (GTP)"/>
    <property type="match status" value="1"/>
</dbReference>
<dbReference type="InterPro" id="IPR008209">
    <property type="entry name" value="PEP_carboxykinase_GTP"/>
</dbReference>
<dbReference type="GO" id="GO:0071333">
    <property type="term" value="P:cellular response to glucose stimulus"/>
    <property type="evidence" value="ECO:0007669"/>
    <property type="project" value="TreeGrafter"/>
</dbReference>
<keyword evidence="8" id="KW-0464">Manganese</keyword>
<keyword evidence="5" id="KW-0547">Nucleotide-binding</keyword>
<dbReference type="PANTHER" id="PTHR11561">
    <property type="entry name" value="PHOSPHOENOLPYRUVATE CARBOXYKINASE"/>
    <property type="match status" value="1"/>
</dbReference>
<dbReference type="Gene3D" id="3.90.228.20">
    <property type="match status" value="3"/>
</dbReference>
<dbReference type="InterPro" id="IPR035077">
    <property type="entry name" value="PEP_carboxykinase_GTP_C"/>
</dbReference>
<evidence type="ECO:0000256" key="6">
    <source>
        <dbReference type="ARBA" id="ARBA00022793"/>
    </source>
</evidence>
<keyword evidence="7" id="KW-0342">GTP-binding</keyword>
<dbReference type="Pfam" id="PF17297">
    <property type="entry name" value="PEPCK_N"/>
    <property type="match status" value="2"/>
</dbReference>
<feature type="domain" description="Phosphoenolpyruvate carboxykinase C-terminal P-loop" evidence="10">
    <location>
        <begin position="830"/>
        <end position="1189"/>
    </location>
</feature>
<dbReference type="HAMAP" id="MF_00452">
    <property type="entry name" value="PEPCK_GTP"/>
    <property type="match status" value="1"/>
</dbReference>
<evidence type="ECO:0000256" key="1">
    <source>
        <dbReference type="ARBA" id="ARBA00001936"/>
    </source>
</evidence>
<keyword evidence="4" id="KW-0479">Metal-binding</keyword>
<evidence type="ECO:0000256" key="3">
    <source>
        <dbReference type="ARBA" id="ARBA00012306"/>
    </source>
</evidence>
<comment type="similarity">
    <text evidence="2">Belongs to the phosphoenolpyruvate carboxykinase [GTP] family.</text>
</comment>
<dbReference type="GO" id="GO:0019543">
    <property type="term" value="P:propionate catabolic process"/>
    <property type="evidence" value="ECO:0007669"/>
    <property type="project" value="TreeGrafter"/>
</dbReference>
<dbReference type="InterPro" id="IPR013035">
    <property type="entry name" value="PEP_carboxykinase_C"/>
</dbReference>
<evidence type="ECO:0000256" key="5">
    <source>
        <dbReference type="ARBA" id="ARBA00022741"/>
    </source>
</evidence>
<keyword evidence="9" id="KW-0456">Lyase</keyword>
<dbReference type="GO" id="GO:0042594">
    <property type="term" value="P:response to starvation"/>
    <property type="evidence" value="ECO:0007669"/>
    <property type="project" value="TreeGrafter"/>
</dbReference>
<dbReference type="GO" id="GO:0006094">
    <property type="term" value="P:gluconeogenesis"/>
    <property type="evidence" value="ECO:0007669"/>
    <property type="project" value="InterPro"/>
</dbReference>
<evidence type="ECO:0000256" key="7">
    <source>
        <dbReference type="ARBA" id="ARBA00023134"/>
    </source>
</evidence>
<evidence type="ECO:0000313" key="14">
    <source>
        <dbReference type="WBParaSite" id="TCNE_0001080001-mRNA-1"/>
    </source>
</evidence>
<comment type="cofactor">
    <cofactor evidence="1">
        <name>Mn(2+)</name>
        <dbReference type="ChEBI" id="CHEBI:29035"/>
    </cofactor>
</comment>
<evidence type="ECO:0000256" key="8">
    <source>
        <dbReference type="ARBA" id="ARBA00023211"/>
    </source>
</evidence>
<dbReference type="Pfam" id="PF00821">
    <property type="entry name" value="PEPCK_GTP"/>
    <property type="match status" value="2"/>
</dbReference>
<dbReference type="WBParaSite" id="TCNE_0001080001-mRNA-1">
    <property type="protein sequence ID" value="TCNE_0001080001-mRNA-1"/>
    <property type="gene ID" value="TCNE_0001080001"/>
</dbReference>
<dbReference type="InterPro" id="IPR008210">
    <property type="entry name" value="PEP_carboxykinase_N"/>
</dbReference>
<evidence type="ECO:0000256" key="4">
    <source>
        <dbReference type="ARBA" id="ARBA00022723"/>
    </source>
</evidence>
<dbReference type="SUPFAM" id="SSF53795">
    <property type="entry name" value="PEP carboxykinase-like"/>
    <property type="match status" value="2"/>
</dbReference>
<dbReference type="GO" id="GO:0005829">
    <property type="term" value="C:cytosol"/>
    <property type="evidence" value="ECO:0007669"/>
    <property type="project" value="TreeGrafter"/>
</dbReference>
<dbReference type="GO" id="GO:0046327">
    <property type="term" value="P:glycerol biosynthetic process from pyruvate"/>
    <property type="evidence" value="ECO:0007669"/>
    <property type="project" value="TreeGrafter"/>
</dbReference>
<evidence type="ECO:0000259" key="11">
    <source>
        <dbReference type="Pfam" id="PF17297"/>
    </source>
</evidence>
<proteinExistence type="inferred from homology"/>